<dbReference type="EMBL" id="AP025295">
    <property type="protein sequence ID" value="BDD01497.1"/>
    <property type="molecule type" value="Genomic_DNA"/>
</dbReference>
<name>A0ABN6LJ70_9BACT</name>
<dbReference type="Gene3D" id="3.40.50.150">
    <property type="entry name" value="Vaccinia Virus protein VP39"/>
    <property type="match status" value="1"/>
</dbReference>
<gene>
    <name evidence="1" type="ORF">PEPS_37770</name>
</gene>
<sequence length="275" mass="32230">MEQAYSFSTTIKKLFRRGQITYLEGIQLVRFASKLGWFSRRKSSKVISFQYLGFKFYALNLQEVKRLFYRIFSSEEFWLPVNSTNPIIVDLEAGEGLAVLFYKWRFPAAQIIAFESDFKLYQLLRRNIESNQLTDITLYYGKALDYEGYTAINGDVSNRVACYKLSAVLPADKIDVFHLPLNQQSQIVLQELDAADKMSSVEYLLIDFSKYSFDMNTYRNFFDTVSSLGWKVVRESVFGSLALVEDRNFFLYPISVSLRQRFFKKWWGKPLIKLK</sequence>
<dbReference type="RefSeq" id="WP_332920213.1">
    <property type="nucleotide sequence ID" value="NZ_AP025295.1"/>
</dbReference>
<keyword evidence="1" id="KW-0614">Plasmid</keyword>
<keyword evidence="2" id="KW-1185">Reference proteome</keyword>
<geneLocation type="plasmid" evidence="1 2">
    <name>pPP3</name>
</geneLocation>
<reference evidence="1 2" key="1">
    <citation type="submission" date="2021-12" db="EMBL/GenBank/DDBJ databases">
        <title>Genome sequencing of bacteria with rrn-lacking chromosome and rrn-plasmid.</title>
        <authorList>
            <person name="Anda M."/>
            <person name="Iwasaki W."/>
        </authorList>
    </citation>
    <scope>NUCLEOTIDE SEQUENCE [LARGE SCALE GENOMIC DNA]</scope>
    <source>
        <strain evidence="1 2">NBRC 101262</strain>
        <plasmid evidence="1 2">pPP3</plasmid>
    </source>
</reference>
<evidence type="ECO:0000313" key="2">
    <source>
        <dbReference type="Proteomes" id="UP001354989"/>
    </source>
</evidence>
<dbReference type="Proteomes" id="UP001354989">
    <property type="component" value="Plasmid pPP3"/>
</dbReference>
<organism evidence="1 2">
    <name type="scientific">Persicobacter psychrovividus</name>
    <dbReference type="NCBI Taxonomy" id="387638"/>
    <lineage>
        <taxon>Bacteria</taxon>
        <taxon>Pseudomonadati</taxon>
        <taxon>Bacteroidota</taxon>
        <taxon>Cytophagia</taxon>
        <taxon>Cytophagales</taxon>
        <taxon>Persicobacteraceae</taxon>
        <taxon>Persicobacter</taxon>
    </lineage>
</organism>
<evidence type="ECO:0008006" key="3">
    <source>
        <dbReference type="Google" id="ProtNLM"/>
    </source>
</evidence>
<accession>A0ABN6LJ70</accession>
<dbReference type="InterPro" id="IPR029063">
    <property type="entry name" value="SAM-dependent_MTases_sf"/>
</dbReference>
<dbReference type="SUPFAM" id="SSF53335">
    <property type="entry name" value="S-adenosyl-L-methionine-dependent methyltransferases"/>
    <property type="match status" value="1"/>
</dbReference>
<proteinExistence type="predicted"/>
<protein>
    <recommendedName>
        <fullName evidence="3">FkbM family methyltransferase</fullName>
    </recommendedName>
</protein>
<evidence type="ECO:0000313" key="1">
    <source>
        <dbReference type="EMBL" id="BDD01497.1"/>
    </source>
</evidence>